<evidence type="ECO:0000256" key="1">
    <source>
        <dbReference type="SAM" id="MobiDB-lite"/>
    </source>
</evidence>
<proteinExistence type="predicted"/>
<evidence type="ECO:0000313" key="2">
    <source>
        <dbReference type="EMBL" id="CAL5218618.1"/>
    </source>
</evidence>
<evidence type="ECO:0000313" key="3">
    <source>
        <dbReference type="Proteomes" id="UP001497392"/>
    </source>
</evidence>
<accession>A0ABP1FFF5</accession>
<dbReference type="Proteomes" id="UP001497392">
    <property type="component" value="Unassembled WGS sequence"/>
</dbReference>
<comment type="caution">
    <text evidence="2">The sequence shown here is derived from an EMBL/GenBank/DDBJ whole genome shotgun (WGS) entry which is preliminary data.</text>
</comment>
<gene>
    <name evidence="2" type="primary">g318</name>
    <name evidence="2" type="ORF">VP750_LOCUS277</name>
</gene>
<sequence>MIPLMAAQRRKSIAPTGVRRSSSMKRTSVIGDPRRASTVQSAEPGMNGKDGSIGRKSMLAPEVPRRQSGVLQENGRKDSAAGEVSPAPKNGRLSQVADARRGSTVAPRRSSVVVSQELGAILGKPNGLAAEAGSPSDARAAQPIADLPTVGRLQGHAFFPELGQLTKAVAEHVSNLATMAGDLLEEQTFGDTSSDFRQGVRRATWVGPAWMTAPYREQAAEVPDVFSKYTGAQGLQKPTDPPADTLYASDSEEAQEGKDWDGVIDREFIKHRAAKLLVAAARQREKENQSAAATS</sequence>
<feature type="region of interest" description="Disordered" evidence="1">
    <location>
        <begin position="1"/>
        <end position="110"/>
    </location>
</feature>
<organism evidence="2 3">
    <name type="scientific">Coccomyxa viridis</name>
    <dbReference type="NCBI Taxonomy" id="1274662"/>
    <lineage>
        <taxon>Eukaryota</taxon>
        <taxon>Viridiplantae</taxon>
        <taxon>Chlorophyta</taxon>
        <taxon>core chlorophytes</taxon>
        <taxon>Trebouxiophyceae</taxon>
        <taxon>Trebouxiophyceae incertae sedis</taxon>
        <taxon>Coccomyxaceae</taxon>
        <taxon>Coccomyxa</taxon>
    </lineage>
</organism>
<keyword evidence="3" id="KW-1185">Reference proteome</keyword>
<name>A0ABP1FFF5_9CHLO</name>
<protein>
    <submittedName>
        <fullName evidence="2">G318 protein</fullName>
    </submittedName>
</protein>
<reference evidence="2 3" key="1">
    <citation type="submission" date="2024-06" db="EMBL/GenBank/DDBJ databases">
        <authorList>
            <person name="Kraege A."/>
            <person name="Thomma B."/>
        </authorList>
    </citation>
    <scope>NUCLEOTIDE SEQUENCE [LARGE SCALE GENOMIC DNA]</scope>
</reference>
<feature type="region of interest" description="Disordered" evidence="1">
    <location>
        <begin position="231"/>
        <end position="259"/>
    </location>
</feature>
<dbReference type="EMBL" id="CAXHTA020000001">
    <property type="protein sequence ID" value="CAL5218618.1"/>
    <property type="molecule type" value="Genomic_DNA"/>
</dbReference>